<dbReference type="Proteomes" id="UP000183750">
    <property type="component" value="Unassembled WGS sequence"/>
</dbReference>
<dbReference type="NCBIfam" id="TIGR00492">
    <property type="entry name" value="alr"/>
    <property type="match status" value="1"/>
</dbReference>
<dbReference type="EMBL" id="FNSQ01000005">
    <property type="protein sequence ID" value="SEC30156.1"/>
    <property type="molecule type" value="Genomic_DNA"/>
</dbReference>
<keyword evidence="3 4" id="KW-0413">Isomerase</keyword>
<dbReference type="PANTHER" id="PTHR30511:SF0">
    <property type="entry name" value="ALANINE RACEMASE, CATABOLIC-RELATED"/>
    <property type="match status" value="1"/>
</dbReference>
<feature type="modified residue" description="N6-(pyridoxal phosphate)lysine" evidence="4 5">
    <location>
        <position position="73"/>
    </location>
</feature>
<feature type="domain" description="Alanine racemase C-terminal" evidence="8">
    <location>
        <begin position="277"/>
        <end position="404"/>
    </location>
</feature>
<dbReference type="InterPro" id="IPR029066">
    <property type="entry name" value="PLP-binding_barrel"/>
</dbReference>
<dbReference type="SMART" id="SM01005">
    <property type="entry name" value="Ala_racemase_C"/>
    <property type="match status" value="1"/>
</dbReference>
<evidence type="ECO:0000256" key="5">
    <source>
        <dbReference type="PIRSR" id="PIRSR600821-50"/>
    </source>
</evidence>
<dbReference type="Gene3D" id="2.40.37.10">
    <property type="entry name" value="Lyase, Ornithine Decarboxylase, Chain A, domain 1"/>
    <property type="match status" value="1"/>
</dbReference>
<sequence>MTTVLHPALETTGADITTGADTSASATSPTTPAHPPTLSRLHAPTLTTLTDAVAANVERMRLATDATIMAVVKADGYGLGAVPVALAAVGAGAEWLGITDVDDAAELRAAGVDVPILAWLNPSGVDAARALAHCVDVAAGSVDELRQLIADVSAADAGRLRVHLHLDTGMARGGAPVEDWAELLRVARAGSAQIDVVGVMGHLPGADAADPSVNAPAVLRMRQGRDAVLRAGFGPLIVHLAATSGTLTDPATHFDLVRVGAGLVGIDPSETVALQGAARLTASVVHSSVVPAGTSIGYCGTHVTQRQTGIAVIGVGYADGIPRELLPGAAVEIDGVRCEIVGRVSMDQIVVDTGERRMPRGSTAVVFGPDGGAVPRIQEWARWAGSIPHTIVTGIGPRVERRTA</sequence>
<evidence type="ECO:0000256" key="7">
    <source>
        <dbReference type="SAM" id="MobiDB-lite"/>
    </source>
</evidence>
<dbReference type="GO" id="GO:0009252">
    <property type="term" value="P:peptidoglycan biosynthetic process"/>
    <property type="evidence" value="ECO:0007669"/>
    <property type="project" value="TreeGrafter"/>
</dbReference>
<keyword evidence="2 4" id="KW-0663">Pyridoxal phosphate</keyword>
<evidence type="ECO:0000256" key="3">
    <source>
        <dbReference type="ARBA" id="ARBA00023235"/>
    </source>
</evidence>
<comment type="cofactor">
    <cofactor evidence="1 4 5">
        <name>pyridoxal 5'-phosphate</name>
        <dbReference type="ChEBI" id="CHEBI:597326"/>
    </cofactor>
</comment>
<protein>
    <recommendedName>
        <fullName evidence="4">Alanine racemase</fullName>
        <ecNumber evidence="4">5.1.1.1</ecNumber>
    </recommendedName>
</protein>
<dbReference type="InterPro" id="IPR000821">
    <property type="entry name" value="Ala_racemase"/>
</dbReference>
<dbReference type="SUPFAM" id="SSF51419">
    <property type="entry name" value="PLP-binding barrel"/>
    <property type="match status" value="1"/>
</dbReference>
<dbReference type="GO" id="GO:0030170">
    <property type="term" value="F:pyridoxal phosphate binding"/>
    <property type="evidence" value="ECO:0007669"/>
    <property type="project" value="UniProtKB-UniRule"/>
</dbReference>
<dbReference type="CDD" id="cd00430">
    <property type="entry name" value="PLPDE_III_AR"/>
    <property type="match status" value="1"/>
</dbReference>
<feature type="binding site" evidence="4 6">
    <location>
        <position position="346"/>
    </location>
    <ligand>
        <name>substrate</name>
    </ligand>
</feature>
<dbReference type="RefSeq" id="WP_082724608.1">
    <property type="nucleotide sequence ID" value="NZ_FNSQ01000005.1"/>
</dbReference>
<dbReference type="Gene3D" id="3.20.20.10">
    <property type="entry name" value="Alanine racemase"/>
    <property type="match status" value="1"/>
</dbReference>
<dbReference type="GO" id="GO:0030632">
    <property type="term" value="P:D-alanine biosynthetic process"/>
    <property type="evidence" value="ECO:0007669"/>
    <property type="project" value="UniProtKB-UniRule"/>
</dbReference>
<evidence type="ECO:0000256" key="2">
    <source>
        <dbReference type="ARBA" id="ARBA00022898"/>
    </source>
</evidence>
<dbReference type="OrthoDB" id="9813814at2"/>
<dbReference type="PRINTS" id="PR00992">
    <property type="entry name" value="ALARACEMASE"/>
</dbReference>
<comment type="function">
    <text evidence="4">Catalyzes the interconversion of L-alanine and D-alanine. May also act on other amino acids.</text>
</comment>
<dbReference type="Pfam" id="PF01168">
    <property type="entry name" value="Ala_racemase_N"/>
    <property type="match status" value="1"/>
</dbReference>
<dbReference type="PROSITE" id="PS00395">
    <property type="entry name" value="ALANINE_RACEMASE"/>
    <property type="match status" value="1"/>
</dbReference>
<comment type="catalytic activity">
    <reaction evidence="4">
        <text>L-alanine = D-alanine</text>
        <dbReference type="Rhea" id="RHEA:20249"/>
        <dbReference type="ChEBI" id="CHEBI:57416"/>
        <dbReference type="ChEBI" id="CHEBI:57972"/>
        <dbReference type="EC" id="5.1.1.1"/>
    </reaction>
</comment>
<dbReference type="AlphaFoldDB" id="A0A1H4RE97"/>
<evidence type="ECO:0000313" key="9">
    <source>
        <dbReference type="EMBL" id="SEC30156.1"/>
    </source>
</evidence>
<proteinExistence type="inferred from homology"/>
<dbReference type="InterPro" id="IPR020622">
    <property type="entry name" value="Ala_racemase_pyridoxalP-BS"/>
</dbReference>
<feature type="active site" description="Proton acceptor; specific for D-alanine" evidence="4">
    <location>
        <position position="73"/>
    </location>
</feature>
<evidence type="ECO:0000256" key="4">
    <source>
        <dbReference type="HAMAP-Rule" id="MF_01201"/>
    </source>
</evidence>
<dbReference type="Pfam" id="PF00842">
    <property type="entry name" value="Ala_racemase_C"/>
    <property type="match status" value="1"/>
</dbReference>
<dbReference type="InterPro" id="IPR001608">
    <property type="entry name" value="Ala_racemase_N"/>
</dbReference>
<keyword evidence="10" id="KW-1185">Reference proteome</keyword>
<reference evidence="10" key="1">
    <citation type="submission" date="2016-10" db="EMBL/GenBank/DDBJ databases">
        <authorList>
            <person name="Varghese N."/>
            <person name="Submissions S."/>
        </authorList>
    </citation>
    <scope>NUCLEOTIDE SEQUENCE [LARGE SCALE GENOMIC DNA]</scope>
    <source>
        <strain evidence="10">DSM 16089</strain>
    </source>
</reference>
<dbReference type="PANTHER" id="PTHR30511">
    <property type="entry name" value="ALANINE RACEMASE"/>
    <property type="match status" value="1"/>
</dbReference>
<feature type="region of interest" description="Disordered" evidence="7">
    <location>
        <begin position="1"/>
        <end position="40"/>
    </location>
</feature>
<evidence type="ECO:0000313" key="10">
    <source>
        <dbReference type="Proteomes" id="UP000183750"/>
    </source>
</evidence>
<comment type="pathway">
    <text evidence="4">Amino-acid biosynthesis; D-alanine biosynthesis; D-alanine from L-alanine: step 1/1.</text>
</comment>
<name>A0A1H4RE97_9MICO</name>
<dbReference type="GO" id="GO:0008784">
    <property type="term" value="F:alanine racemase activity"/>
    <property type="evidence" value="ECO:0007669"/>
    <property type="project" value="UniProtKB-UniRule"/>
</dbReference>
<comment type="similarity">
    <text evidence="4">Belongs to the alanine racemase family.</text>
</comment>
<gene>
    <name evidence="9" type="ORF">SAMN04489807_3370</name>
</gene>
<dbReference type="InterPro" id="IPR009006">
    <property type="entry name" value="Ala_racemase/Decarboxylase_C"/>
</dbReference>
<dbReference type="UniPathway" id="UPA00042">
    <property type="reaction ID" value="UER00497"/>
</dbReference>
<dbReference type="InterPro" id="IPR011079">
    <property type="entry name" value="Ala_racemase_C"/>
</dbReference>
<evidence type="ECO:0000256" key="1">
    <source>
        <dbReference type="ARBA" id="ARBA00001933"/>
    </source>
</evidence>
<accession>A0A1H4RE97</accession>
<dbReference type="GO" id="GO:0005829">
    <property type="term" value="C:cytosol"/>
    <property type="evidence" value="ECO:0007669"/>
    <property type="project" value="TreeGrafter"/>
</dbReference>
<organism evidence="9 10">
    <name type="scientific">Microbacterium hydrocarbonoxydans</name>
    <dbReference type="NCBI Taxonomy" id="273678"/>
    <lineage>
        <taxon>Bacteria</taxon>
        <taxon>Bacillati</taxon>
        <taxon>Actinomycetota</taxon>
        <taxon>Actinomycetes</taxon>
        <taxon>Micrococcales</taxon>
        <taxon>Microbacteriaceae</taxon>
        <taxon>Microbacterium</taxon>
    </lineage>
</organism>
<evidence type="ECO:0000259" key="8">
    <source>
        <dbReference type="SMART" id="SM01005"/>
    </source>
</evidence>
<dbReference type="EC" id="5.1.1.1" evidence="4"/>
<dbReference type="HAMAP" id="MF_01201">
    <property type="entry name" value="Ala_racemase"/>
    <property type="match status" value="1"/>
</dbReference>
<feature type="compositionally biased region" description="Low complexity" evidence="7">
    <location>
        <begin position="11"/>
        <end position="31"/>
    </location>
</feature>
<evidence type="ECO:0000256" key="6">
    <source>
        <dbReference type="PIRSR" id="PIRSR600821-52"/>
    </source>
</evidence>
<feature type="active site" description="Proton acceptor; specific for L-alanine" evidence="4">
    <location>
        <position position="298"/>
    </location>
</feature>
<feature type="binding site" evidence="4 6">
    <location>
        <position position="172"/>
    </location>
    <ligand>
        <name>substrate</name>
    </ligand>
</feature>
<dbReference type="SUPFAM" id="SSF50621">
    <property type="entry name" value="Alanine racemase C-terminal domain-like"/>
    <property type="match status" value="1"/>
</dbReference>